<gene>
    <name evidence="2" type="ORF">SEPMUDRAFT_150748</name>
</gene>
<dbReference type="OrthoDB" id="3632630at2759"/>
<dbReference type="EMBL" id="KB456267">
    <property type="protein sequence ID" value="EMF10744.1"/>
    <property type="molecule type" value="Genomic_DNA"/>
</dbReference>
<name>N1QJM6_SPHMS</name>
<dbReference type="RefSeq" id="XP_016758865.1">
    <property type="nucleotide sequence ID" value="XM_016906373.1"/>
</dbReference>
<dbReference type="eggNOG" id="ENOG502R8YZ">
    <property type="taxonomic scope" value="Eukaryota"/>
</dbReference>
<feature type="compositionally biased region" description="Low complexity" evidence="1">
    <location>
        <begin position="1"/>
        <end position="20"/>
    </location>
</feature>
<sequence>MLSPHSSPSSSPSASSMSSPEIRVTDDHGNGAVVQLPAALAEQIMVEQRTRALTFEVPVAEKQLEMHARPASLRSASSETAMEPLVTLKPAPTSNPLDSPVSLRGKGKEVKRVASAHGSLRMSLKSMTSAGLLSSKKKHATDDGKSSTGTSGAASPTQVDTPEVKVILAKKTCPDLDAVSRALESLGCQDRPTSDPLVLNLKSLEQKIKGAREDCSKMLTRAMQARDRQQYEVCRALCIQIVQNQHSKVETRVYAYNILSTQASPGQAMNFLKEAAKLAKQCEGPEKDKLTSIVAMLQEHALSKESNRDATKNNEAIVDLGTFQRRPTMPKMKMPSDANVLQLPKDHMPRGAMTPKSEKIFNWALPSKAKTAVA</sequence>
<evidence type="ECO:0000313" key="3">
    <source>
        <dbReference type="Proteomes" id="UP000016931"/>
    </source>
</evidence>
<feature type="compositionally biased region" description="Low complexity" evidence="1">
    <location>
        <begin position="146"/>
        <end position="155"/>
    </location>
</feature>
<dbReference type="HOGENOM" id="CLU_740031_0_0_1"/>
<dbReference type="AlphaFoldDB" id="N1QJM6"/>
<dbReference type="GeneID" id="27903510"/>
<organism evidence="2 3">
    <name type="scientific">Sphaerulina musiva (strain SO2202)</name>
    <name type="common">Poplar stem canker fungus</name>
    <name type="synonym">Septoria musiva</name>
    <dbReference type="NCBI Taxonomy" id="692275"/>
    <lineage>
        <taxon>Eukaryota</taxon>
        <taxon>Fungi</taxon>
        <taxon>Dikarya</taxon>
        <taxon>Ascomycota</taxon>
        <taxon>Pezizomycotina</taxon>
        <taxon>Dothideomycetes</taxon>
        <taxon>Dothideomycetidae</taxon>
        <taxon>Mycosphaerellales</taxon>
        <taxon>Mycosphaerellaceae</taxon>
        <taxon>Sphaerulina</taxon>
    </lineage>
</organism>
<dbReference type="Proteomes" id="UP000016931">
    <property type="component" value="Unassembled WGS sequence"/>
</dbReference>
<evidence type="ECO:0000313" key="2">
    <source>
        <dbReference type="EMBL" id="EMF10744.1"/>
    </source>
</evidence>
<protein>
    <submittedName>
        <fullName evidence="2">Uncharacterized protein</fullName>
    </submittedName>
</protein>
<feature type="region of interest" description="Disordered" evidence="1">
    <location>
        <begin position="87"/>
        <end position="159"/>
    </location>
</feature>
<reference evidence="2 3" key="1">
    <citation type="journal article" date="2012" name="PLoS Pathog.">
        <title>Diverse lifestyles and strategies of plant pathogenesis encoded in the genomes of eighteen Dothideomycetes fungi.</title>
        <authorList>
            <person name="Ohm R.A."/>
            <person name="Feau N."/>
            <person name="Henrissat B."/>
            <person name="Schoch C.L."/>
            <person name="Horwitz B.A."/>
            <person name="Barry K.W."/>
            <person name="Condon B.J."/>
            <person name="Copeland A.C."/>
            <person name="Dhillon B."/>
            <person name="Glaser F."/>
            <person name="Hesse C.N."/>
            <person name="Kosti I."/>
            <person name="LaButti K."/>
            <person name="Lindquist E.A."/>
            <person name="Lucas S."/>
            <person name="Salamov A.A."/>
            <person name="Bradshaw R.E."/>
            <person name="Ciuffetti L."/>
            <person name="Hamelin R.C."/>
            <person name="Kema G.H.J."/>
            <person name="Lawrence C."/>
            <person name="Scott J.A."/>
            <person name="Spatafora J.W."/>
            <person name="Turgeon B.G."/>
            <person name="de Wit P.J.G.M."/>
            <person name="Zhong S."/>
            <person name="Goodwin S.B."/>
            <person name="Grigoriev I.V."/>
        </authorList>
    </citation>
    <scope>NUCLEOTIDE SEQUENCE [LARGE SCALE GENOMIC DNA]</scope>
    <source>
        <strain evidence="2 3">SO2202</strain>
    </source>
</reference>
<proteinExistence type="predicted"/>
<accession>N1QJM6</accession>
<keyword evidence="3" id="KW-1185">Reference proteome</keyword>
<evidence type="ECO:0000256" key="1">
    <source>
        <dbReference type="SAM" id="MobiDB-lite"/>
    </source>
</evidence>
<dbReference type="OMA" id="GQHEVCR"/>
<feature type="region of interest" description="Disordered" evidence="1">
    <location>
        <begin position="1"/>
        <end position="30"/>
    </location>
</feature>